<comment type="catalytic activity">
    <reaction evidence="1 10">
        <text>Eliminative cleavage of (1-&gt;4)-alpha-D-galacturonan to give oligosaccharides with 4-deoxy-alpha-D-galact-4-enuronosyl groups at their non-reducing ends.</text>
        <dbReference type="EC" id="4.2.2.2"/>
    </reaction>
</comment>
<gene>
    <name evidence="11" type="ORF">HJ583_010630</name>
</gene>
<organism evidence="11 12">
    <name type="scientific">Uliginosibacterium aquaticum</name>
    <dbReference type="NCBI Taxonomy" id="2731212"/>
    <lineage>
        <taxon>Bacteria</taxon>
        <taxon>Pseudomonadati</taxon>
        <taxon>Pseudomonadota</taxon>
        <taxon>Betaproteobacteria</taxon>
        <taxon>Rhodocyclales</taxon>
        <taxon>Zoogloeaceae</taxon>
        <taxon>Uliginosibacterium</taxon>
    </lineage>
</organism>
<comment type="similarity">
    <text evidence="4 10">Belongs to the polysaccharide lyase 3 family.</text>
</comment>
<evidence type="ECO:0000256" key="4">
    <source>
        <dbReference type="ARBA" id="ARBA00006463"/>
    </source>
</evidence>
<comment type="cofactor">
    <cofactor evidence="2 10">
        <name>Ca(2+)</name>
        <dbReference type="ChEBI" id="CHEBI:29108"/>
    </cofactor>
</comment>
<dbReference type="SUPFAM" id="SSF51126">
    <property type="entry name" value="Pectin lyase-like"/>
    <property type="match status" value="1"/>
</dbReference>
<keyword evidence="6 10" id="KW-0964">Secreted</keyword>
<dbReference type="Pfam" id="PF03211">
    <property type="entry name" value="Pectate_lyase"/>
    <property type="match status" value="1"/>
</dbReference>
<dbReference type="InterPro" id="IPR012334">
    <property type="entry name" value="Pectin_lyas_fold"/>
</dbReference>
<keyword evidence="8 10" id="KW-0106">Calcium</keyword>
<dbReference type="RefSeq" id="WP_170021876.1">
    <property type="nucleotide sequence ID" value="NZ_JABCSC020000002.1"/>
</dbReference>
<evidence type="ECO:0000256" key="6">
    <source>
        <dbReference type="ARBA" id="ARBA00022525"/>
    </source>
</evidence>
<keyword evidence="9 10" id="KW-0456">Lyase</keyword>
<evidence type="ECO:0000256" key="8">
    <source>
        <dbReference type="ARBA" id="ARBA00022837"/>
    </source>
</evidence>
<reference evidence="11 12" key="1">
    <citation type="submission" date="2020-06" db="EMBL/GenBank/DDBJ databases">
        <title>Draft genome of Uliginosibacterium sp. IMCC34675.</title>
        <authorList>
            <person name="Song J."/>
        </authorList>
    </citation>
    <scope>NUCLEOTIDE SEQUENCE [LARGE SCALE GENOMIC DNA]</scope>
    <source>
        <strain evidence="11 12">IMCC34675</strain>
    </source>
</reference>
<keyword evidence="7 10" id="KW-0732">Signal</keyword>
<evidence type="ECO:0000256" key="10">
    <source>
        <dbReference type="RuleBase" id="RU367009"/>
    </source>
</evidence>
<dbReference type="PANTHER" id="PTHR33407">
    <property type="entry name" value="PECTATE LYASE F-RELATED"/>
    <property type="match status" value="1"/>
</dbReference>
<evidence type="ECO:0000313" key="11">
    <source>
        <dbReference type="EMBL" id="NSL55480.1"/>
    </source>
</evidence>
<comment type="function">
    <text evidence="10">Catalyzes the depolymerization of both polygalacturonate and pectins of methyl esterification degree from 22 to 89%, with an endo mode of action. In contrast to the majority of pectate lyases, displays high activity on highly methylated pectins.</text>
</comment>
<dbReference type="Gene3D" id="2.160.20.10">
    <property type="entry name" value="Single-stranded right-handed beta-helix, Pectin lyase-like"/>
    <property type="match status" value="1"/>
</dbReference>
<proteinExistence type="inferred from homology"/>
<comment type="subcellular location">
    <subcellularLocation>
        <location evidence="3 10">Secreted</location>
    </subcellularLocation>
</comment>
<sequence length="377" mass="37715">MHVSKLALGFAAFALIGTASAANRPSGYVTICSEGKTCSVDTTTNVAFGRADKFFYKSISGSFACNEATFGGRIAGGVNECSVPSGSASSSSKSSAASSASSSVASSAASSAASSKSSVASSAASSATSSNASVPIPGWTGPVNVCEPGALVYNTTLDCGGKRIGLACAGSSETQPAVMTVINATLKNVVIPAGGGSDGIHCGWGSLGNGRGTNVQGGTCNLENVVWEAVCEDAASIGNGQKGTVMNIKGGSAANASDKVFQNNGINSTLNVDNFTTTGSIGKLSRACGDCTDNGGPRFFNINNVKMEKVSTVIGVNSNYGDKATLRNIQIKGYKAGSPKVCVTYVGVQKGNGSSSSIGEEWNSASCDVSKTDVTSY</sequence>
<dbReference type="EC" id="4.2.2.2" evidence="5 10"/>
<evidence type="ECO:0000256" key="5">
    <source>
        <dbReference type="ARBA" id="ARBA00012272"/>
    </source>
</evidence>
<dbReference type="InterPro" id="IPR004898">
    <property type="entry name" value="Pectate_lyase_PlyH/PlyE-like"/>
</dbReference>
<evidence type="ECO:0000256" key="1">
    <source>
        <dbReference type="ARBA" id="ARBA00000695"/>
    </source>
</evidence>
<dbReference type="EMBL" id="JABCSC020000002">
    <property type="protein sequence ID" value="NSL55480.1"/>
    <property type="molecule type" value="Genomic_DNA"/>
</dbReference>
<dbReference type="InterPro" id="IPR011050">
    <property type="entry name" value="Pectin_lyase_fold/virulence"/>
</dbReference>
<feature type="chain" id="PRO_5045002205" description="Pectate lyase" evidence="10">
    <location>
        <begin position="22"/>
        <end position="377"/>
    </location>
</feature>
<protein>
    <recommendedName>
        <fullName evidence="5 10">Pectate lyase</fullName>
        <ecNumber evidence="5 10">4.2.2.2</ecNumber>
    </recommendedName>
</protein>
<evidence type="ECO:0000313" key="12">
    <source>
        <dbReference type="Proteomes" id="UP000778523"/>
    </source>
</evidence>
<feature type="signal peptide" evidence="10">
    <location>
        <begin position="1"/>
        <end position="21"/>
    </location>
</feature>
<keyword evidence="12" id="KW-1185">Reference proteome</keyword>
<accession>A0ABX2IN66</accession>
<evidence type="ECO:0000256" key="7">
    <source>
        <dbReference type="ARBA" id="ARBA00022729"/>
    </source>
</evidence>
<comment type="caution">
    <text evidence="11">The sequence shown here is derived from an EMBL/GenBank/DDBJ whole genome shotgun (WGS) entry which is preliminary data.</text>
</comment>
<evidence type="ECO:0000256" key="2">
    <source>
        <dbReference type="ARBA" id="ARBA00001913"/>
    </source>
</evidence>
<dbReference type="PANTHER" id="PTHR33407:SF9">
    <property type="entry name" value="PECTATE LYASE F-RELATED"/>
    <property type="match status" value="1"/>
</dbReference>
<dbReference type="Proteomes" id="UP000778523">
    <property type="component" value="Unassembled WGS sequence"/>
</dbReference>
<evidence type="ECO:0000256" key="3">
    <source>
        <dbReference type="ARBA" id="ARBA00004613"/>
    </source>
</evidence>
<evidence type="ECO:0000256" key="9">
    <source>
        <dbReference type="ARBA" id="ARBA00023239"/>
    </source>
</evidence>
<name>A0ABX2IN66_9RHOO</name>
<dbReference type="GO" id="GO:0016829">
    <property type="term" value="F:lyase activity"/>
    <property type="evidence" value="ECO:0007669"/>
    <property type="project" value="UniProtKB-KW"/>
</dbReference>